<sequence length="229" mass="26359">MADIWLHRKQELIRVINQVTDTDYDDLDMSVVLNVLWTADDEERDYLNSVLRGMISGSFDESNYSKSFLEQLDLICGVPVEARDYQEEENDSEESELEDELAEERETNSGRSWIICFLSLSAVIFSLYMNKATFNITAILESFPKWPYFWFEFTLVVVGLIFTAYIIKSIVNTIAEHVATVGYLLLFMPLLWVLKGFTFSSSLWLYTSGALLLIFITSLSRICSRKTIG</sequence>
<dbReference type="RefSeq" id="WP_015878737.1">
    <property type="nucleotide sequence ID" value="NC_012691.1"/>
</dbReference>
<feature type="transmembrane region" description="Helical" evidence="2">
    <location>
        <begin position="179"/>
        <end position="197"/>
    </location>
</feature>
<dbReference type="EMBL" id="CP001616">
    <property type="protein sequence ID" value="ACQ93266.1"/>
    <property type="molecule type" value="Genomic_DNA"/>
</dbReference>
<keyword evidence="4" id="KW-1185">Reference proteome</keyword>
<keyword evidence="2" id="KW-0812">Transmembrane</keyword>
<evidence type="ECO:0000256" key="1">
    <source>
        <dbReference type="SAM" id="MobiDB-lite"/>
    </source>
</evidence>
<reference evidence="3 4" key="2">
    <citation type="journal article" date="2011" name="Stand. Genomic Sci.">
        <title>Complete genome sequence of Tolumonas auensis type strain (TA 4).</title>
        <authorList>
            <person name="Chertkov O."/>
            <person name="Copeland A."/>
            <person name="Lucas S."/>
            <person name="Lapidus A."/>
            <person name="Berry K.W."/>
            <person name="Detter J.C."/>
            <person name="Del Rio T.G."/>
            <person name="Hammon N."/>
            <person name="Dalin E."/>
            <person name="Tice H."/>
            <person name="Pitluck S."/>
            <person name="Richardson P."/>
            <person name="Bruce D."/>
            <person name="Goodwin L."/>
            <person name="Han C."/>
            <person name="Tapia R."/>
            <person name="Saunders E."/>
            <person name="Schmutz J."/>
            <person name="Brettin T."/>
            <person name="Larimer F."/>
            <person name="Land M."/>
            <person name="Hauser L."/>
            <person name="Spring S."/>
            <person name="Rohde M."/>
            <person name="Kyrpides N.C."/>
            <person name="Ivanova N."/>
            <person name="Goker M."/>
            <person name="Beller H.R."/>
            <person name="Klenk H.P."/>
            <person name="Woyke T."/>
        </authorList>
    </citation>
    <scope>NUCLEOTIDE SEQUENCE [LARGE SCALE GENOMIC DNA]</scope>
    <source>
        <strain evidence="4">DSM 9187 / TA4</strain>
    </source>
</reference>
<keyword evidence="2" id="KW-1133">Transmembrane helix</keyword>
<evidence type="ECO:0000256" key="2">
    <source>
        <dbReference type="SAM" id="Phobius"/>
    </source>
</evidence>
<feature type="region of interest" description="Disordered" evidence="1">
    <location>
        <begin position="85"/>
        <end position="104"/>
    </location>
</feature>
<accession>C4LF99</accession>
<feature type="transmembrane region" description="Helical" evidence="2">
    <location>
        <begin position="203"/>
        <end position="223"/>
    </location>
</feature>
<protein>
    <submittedName>
        <fullName evidence="3">Uncharacterized protein</fullName>
    </submittedName>
</protein>
<reference evidence="4" key="1">
    <citation type="submission" date="2009-05" db="EMBL/GenBank/DDBJ databases">
        <title>Complete sequence of Tolumonas auensis DSM 9187.</title>
        <authorList>
            <consortium name="US DOE Joint Genome Institute"/>
            <person name="Lucas S."/>
            <person name="Copeland A."/>
            <person name="Lapidus A."/>
            <person name="Glavina del Rio T."/>
            <person name="Tice H."/>
            <person name="Bruce D."/>
            <person name="Goodwin L."/>
            <person name="Pitluck S."/>
            <person name="Chertkov O."/>
            <person name="Brettin T."/>
            <person name="Detter J.C."/>
            <person name="Han C."/>
            <person name="Larimer F."/>
            <person name="Land M."/>
            <person name="Hauser L."/>
            <person name="Kyrpides N."/>
            <person name="Mikhailova N."/>
            <person name="Spring S."/>
            <person name="Beller H."/>
        </authorList>
    </citation>
    <scope>NUCLEOTIDE SEQUENCE [LARGE SCALE GENOMIC DNA]</scope>
    <source>
        <strain evidence="4">DSM 9187 / TA4</strain>
    </source>
</reference>
<feature type="transmembrane region" description="Helical" evidence="2">
    <location>
        <begin position="149"/>
        <end position="167"/>
    </location>
</feature>
<gene>
    <name evidence="3" type="ordered locus">Tola_1656</name>
</gene>
<evidence type="ECO:0000313" key="3">
    <source>
        <dbReference type="EMBL" id="ACQ93266.1"/>
    </source>
</evidence>
<evidence type="ECO:0000313" key="4">
    <source>
        <dbReference type="Proteomes" id="UP000009073"/>
    </source>
</evidence>
<proteinExistence type="predicted"/>
<dbReference type="HOGENOM" id="CLU_1209355_0_0_6"/>
<name>C4LF99_TOLAT</name>
<feature type="transmembrane region" description="Helical" evidence="2">
    <location>
        <begin position="112"/>
        <end position="129"/>
    </location>
</feature>
<dbReference type="KEGG" id="tau:Tola_1656"/>
<dbReference type="STRING" id="595494.Tola_1656"/>
<organism evidence="3 4">
    <name type="scientific">Tolumonas auensis (strain DSM 9187 / NBRC 110442 / TA 4)</name>
    <dbReference type="NCBI Taxonomy" id="595494"/>
    <lineage>
        <taxon>Bacteria</taxon>
        <taxon>Pseudomonadati</taxon>
        <taxon>Pseudomonadota</taxon>
        <taxon>Gammaproteobacteria</taxon>
        <taxon>Aeromonadales</taxon>
        <taxon>Aeromonadaceae</taxon>
        <taxon>Tolumonas</taxon>
    </lineage>
</organism>
<dbReference type="Proteomes" id="UP000009073">
    <property type="component" value="Chromosome"/>
</dbReference>
<feature type="compositionally biased region" description="Acidic residues" evidence="1">
    <location>
        <begin position="86"/>
        <end position="103"/>
    </location>
</feature>
<dbReference type="OrthoDB" id="9829463at2"/>
<keyword evidence="2" id="KW-0472">Membrane</keyword>
<dbReference type="AlphaFoldDB" id="C4LF99"/>